<reference evidence="3" key="1">
    <citation type="submission" date="2011-12" db="EMBL/GenBank/DDBJ databases">
        <title>Complete sequence of Methanoregula formicicum SMSP.</title>
        <authorList>
            <person name="Lucas S."/>
            <person name="Han J."/>
            <person name="Lapidus A."/>
            <person name="Cheng J.-F."/>
            <person name="Goodwin L."/>
            <person name="Pitluck S."/>
            <person name="Peters L."/>
            <person name="Ovchinnikova G."/>
            <person name="Teshima H."/>
            <person name="Detter J.C."/>
            <person name="Han C."/>
            <person name="Tapia R."/>
            <person name="Land M."/>
            <person name="Hauser L."/>
            <person name="Kyrpides N."/>
            <person name="Ivanova N."/>
            <person name="Pagani I."/>
            <person name="Imachi H."/>
            <person name="Tamaki H."/>
            <person name="Sekiguchi Y."/>
            <person name="Kamagata Y."/>
            <person name="Cadillo-Quiroz H."/>
            <person name="Zinder S."/>
            <person name="Liu W.-T."/>
            <person name="Woyke T."/>
        </authorList>
    </citation>
    <scope>NUCLEOTIDE SEQUENCE [LARGE SCALE GENOMIC DNA]</scope>
    <source>
        <strain evidence="3">DSM 22288 / NBRC 105244 / SMSP</strain>
    </source>
</reference>
<dbReference type="Proteomes" id="UP000010824">
    <property type="component" value="Chromosome"/>
</dbReference>
<sequence length="113" mass="12247">MTVPGPITTVKAAGEFRVCPSCGYELGFHTSFLGTNADKDNPVKSTREVYRVILICPECGARFDVGWRVSFSEMESKFVRAPVKPVQAPASSPQVTIITSPPALPSHDPKNPE</sequence>
<feature type="compositionally biased region" description="Polar residues" evidence="1">
    <location>
        <begin position="89"/>
        <end position="99"/>
    </location>
</feature>
<dbReference type="eggNOG" id="arCOG09503">
    <property type="taxonomic scope" value="Archaea"/>
</dbReference>
<evidence type="ECO:0000313" key="3">
    <source>
        <dbReference type="Proteomes" id="UP000010824"/>
    </source>
</evidence>
<name>L0HAB6_METFS</name>
<evidence type="ECO:0000313" key="2">
    <source>
        <dbReference type="EMBL" id="AGB01662.1"/>
    </source>
</evidence>
<dbReference type="OrthoDB" id="71000at2157"/>
<dbReference type="STRING" id="593750.Metfor_0601"/>
<protein>
    <submittedName>
        <fullName evidence="2">Uncharacterized protein</fullName>
    </submittedName>
</protein>
<dbReference type="HOGENOM" id="CLU_170798_0_0_2"/>
<gene>
    <name evidence="2" type="ordered locus">Metfor_0601</name>
</gene>
<dbReference type="KEGG" id="mfo:Metfor_0601"/>
<dbReference type="AlphaFoldDB" id="L0HAB6"/>
<dbReference type="RefSeq" id="WP_015284626.1">
    <property type="nucleotide sequence ID" value="NC_019943.1"/>
</dbReference>
<reference evidence="2 3" key="2">
    <citation type="journal article" date="2014" name="Genome Announc.">
        <title>Complete Genome Sequence of Methanoregula formicica SMSPT, a Mesophilic Hydrogenotrophic Methanogen Isolated from a Methanogenic Upflow Anaerobic Sludge Blanket Reactor.</title>
        <authorList>
            <person name="Yamamoto K."/>
            <person name="Tamaki H."/>
            <person name="Cadillo-Quiroz H."/>
            <person name="Imachi H."/>
            <person name="Kyrpides N."/>
            <person name="Woyke T."/>
            <person name="Goodwin L."/>
            <person name="Zinder S.H."/>
            <person name="Kamagata Y."/>
            <person name="Liu W.T."/>
        </authorList>
    </citation>
    <scope>NUCLEOTIDE SEQUENCE [LARGE SCALE GENOMIC DNA]</scope>
    <source>
        <strain evidence="3">DSM 22288 / NBRC 105244 / SMSP</strain>
    </source>
</reference>
<dbReference type="EMBL" id="CP003167">
    <property type="protein sequence ID" value="AGB01662.1"/>
    <property type="molecule type" value="Genomic_DNA"/>
</dbReference>
<dbReference type="GeneID" id="62009153"/>
<organism evidence="2 3">
    <name type="scientific">Methanoregula formicica (strain DSM 22288 / NBRC 105244 / SMSP)</name>
    <dbReference type="NCBI Taxonomy" id="593750"/>
    <lineage>
        <taxon>Archaea</taxon>
        <taxon>Methanobacteriati</taxon>
        <taxon>Methanobacteriota</taxon>
        <taxon>Stenosarchaea group</taxon>
        <taxon>Methanomicrobia</taxon>
        <taxon>Methanomicrobiales</taxon>
        <taxon>Methanoregulaceae</taxon>
        <taxon>Methanoregula</taxon>
    </lineage>
</organism>
<proteinExistence type="predicted"/>
<evidence type="ECO:0000256" key="1">
    <source>
        <dbReference type="SAM" id="MobiDB-lite"/>
    </source>
</evidence>
<dbReference type="InParanoid" id="L0HAB6"/>
<feature type="region of interest" description="Disordered" evidence="1">
    <location>
        <begin position="85"/>
        <end position="113"/>
    </location>
</feature>
<keyword evidence="3" id="KW-1185">Reference proteome</keyword>
<accession>L0HAB6</accession>